<accession>A0A5C6M396</accession>
<sequence>MDRRRQQGWMYFIVYARARRVLVNPVSDSIEYALRMAYNYRVCSID</sequence>
<organism evidence="1 2">
    <name type="scientific">Planctomyces bekefii</name>
    <dbReference type="NCBI Taxonomy" id="1653850"/>
    <lineage>
        <taxon>Bacteria</taxon>
        <taxon>Pseudomonadati</taxon>
        <taxon>Planctomycetota</taxon>
        <taxon>Planctomycetia</taxon>
        <taxon>Planctomycetales</taxon>
        <taxon>Planctomycetaceae</taxon>
        <taxon>Planctomyces</taxon>
    </lineage>
</organism>
<dbReference type="AlphaFoldDB" id="A0A5C6M396"/>
<keyword evidence="2" id="KW-1185">Reference proteome</keyword>
<dbReference type="EMBL" id="SRHE01000359">
    <property type="protein sequence ID" value="TWW09176.1"/>
    <property type="molecule type" value="Genomic_DNA"/>
</dbReference>
<name>A0A5C6M396_9PLAN</name>
<comment type="caution">
    <text evidence="1">The sequence shown here is derived from an EMBL/GenBank/DDBJ whole genome shotgun (WGS) entry which is preliminary data.</text>
</comment>
<dbReference type="Proteomes" id="UP000321083">
    <property type="component" value="Unassembled WGS sequence"/>
</dbReference>
<proteinExistence type="predicted"/>
<gene>
    <name evidence="1" type="ORF">E3A20_16960</name>
</gene>
<reference evidence="1 2" key="1">
    <citation type="submission" date="2019-08" db="EMBL/GenBank/DDBJ databases">
        <title>100 year-old enigma solved: identification of Planctomyces bekefii, the type genus and species of the phylum Planctomycetes.</title>
        <authorList>
            <person name="Svetlana D.N."/>
            <person name="Overmann J."/>
        </authorList>
    </citation>
    <scope>NUCLEOTIDE SEQUENCE [LARGE SCALE GENOMIC DNA]</scope>
    <source>
        <strain evidence="1">Phe10_nw2017</strain>
    </source>
</reference>
<evidence type="ECO:0000313" key="2">
    <source>
        <dbReference type="Proteomes" id="UP000321083"/>
    </source>
</evidence>
<reference evidence="1 2" key="2">
    <citation type="submission" date="2019-08" db="EMBL/GenBank/DDBJ databases">
        <authorList>
            <person name="Henke P."/>
        </authorList>
    </citation>
    <scope>NUCLEOTIDE SEQUENCE [LARGE SCALE GENOMIC DNA]</scope>
    <source>
        <strain evidence="1">Phe10_nw2017</strain>
    </source>
</reference>
<evidence type="ECO:0000313" key="1">
    <source>
        <dbReference type="EMBL" id="TWW09176.1"/>
    </source>
</evidence>
<protein>
    <submittedName>
        <fullName evidence="1">Uncharacterized protein</fullName>
    </submittedName>
</protein>